<accession>A0A834SS56</accession>
<protein>
    <submittedName>
        <fullName evidence="1">Uncharacterized protein</fullName>
    </submittedName>
</protein>
<proteinExistence type="predicted"/>
<organism evidence="1 2">
    <name type="scientific">Senna tora</name>
    <dbReference type="NCBI Taxonomy" id="362788"/>
    <lineage>
        <taxon>Eukaryota</taxon>
        <taxon>Viridiplantae</taxon>
        <taxon>Streptophyta</taxon>
        <taxon>Embryophyta</taxon>
        <taxon>Tracheophyta</taxon>
        <taxon>Spermatophyta</taxon>
        <taxon>Magnoliopsida</taxon>
        <taxon>eudicotyledons</taxon>
        <taxon>Gunneridae</taxon>
        <taxon>Pentapetalae</taxon>
        <taxon>rosids</taxon>
        <taxon>fabids</taxon>
        <taxon>Fabales</taxon>
        <taxon>Fabaceae</taxon>
        <taxon>Caesalpinioideae</taxon>
        <taxon>Cassia clade</taxon>
        <taxon>Senna</taxon>
    </lineage>
</organism>
<keyword evidence="2" id="KW-1185">Reference proteome</keyword>
<sequence>MGRSDRLFMPDPSAIIQPSHLEPGPRAFLAWPI</sequence>
<comment type="caution">
    <text evidence="1">The sequence shown here is derived from an EMBL/GenBank/DDBJ whole genome shotgun (WGS) entry which is preliminary data.</text>
</comment>
<gene>
    <name evidence="1" type="ORF">G2W53_036138</name>
</gene>
<dbReference type="Proteomes" id="UP000634136">
    <property type="component" value="Unassembled WGS sequence"/>
</dbReference>
<reference evidence="1" key="1">
    <citation type="submission" date="2020-09" db="EMBL/GenBank/DDBJ databases">
        <title>Genome-Enabled Discovery of Anthraquinone Biosynthesis in Senna tora.</title>
        <authorList>
            <person name="Kang S.-H."/>
            <person name="Pandey R.P."/>
            <person name="Lee C.-M."/>
            <person name="Sim J.-S."/>
            <person name="Jeong J.-T."/>
            <person name="Choi B.-S."/>
            <person name="Jung M."/>
            <person name="Ginzburg D."/>
            <person name="Zhao K."/>
            <person name="Won S.Y."/>
            <person name="Oh T.-J."/>
            <person name="Yu Y."/>
            <person name="Kim N.-H."/>
            <person name="Lee O.R."/>
            <person name="Lee T.-H."/>
            <person name="Bashyal P."/>
            <person name="Kim T.-S."/>
            <person name="Lee W.-H."/>
            <person name="Kawkins C."/>
            <person name="Kim C.-K."/>
            <person name="Kim J.S."/>
            <person name="Ahn B.O."/>
            <person name="Rhee S.Y."/>
            <person name="Sohng J.K."/>
        </authorList>
    </citation>
    <scope>NUCLEOTIDE SEQUENCE</scope>
    <source>
        <tissue evidence="1">Leaf</tissue>
    </source>
</reference>
<evidence type="ECO:0000313" key="2">
    <source>
        <dbReference type="Proteomes" id="UP000634136"/>
    </source>
</evidence>
<name>A0A834SS56_9FABA</name>
<dbReference type="EMBL" id="JAAIUW010000011">
    <property type="protein sequence ID" value="KAF7809395.1"/>
    <property type="molecule type" value="Genomic_DNA"/>
</dbReference>
<dbReference type="AlphaFoldDB" id="A0A834SS56"/>
<evidence type="ECO:0000313" key="1">
    <source>
        <dbReference type="EMBL" id="KAF7809395.1"/>
    </source>
</evidence>